<accession>A0A024VB60</accession>
<evidence type="ECO:0000313" key="1">
    <source>
        <dbReference type="EMBL" id="ETW20253.1"/>
    </source>
</evidence>
<proteinExistence type="predicted"/>
<gene>
    <name evidence="1" type="ORF">PFFVO_00877</name>
</gene>
<reference evidence="1 2" key="2">
    <citation type="submission" date="2013-02" db="EMBL/GenBank/DDBJ databases">
        <title>The Genome Sequence of Plasmodium falciparum Vietnam Oak-Knoll (FVO).</title>
        <authorList>
            <consortium name="The Broad Institute Genome Sequencing Platform"/>
            <consortium name="The Broad Institute Genome Sequencing Center for Infectious Disease"/>
            <person name="Neafsey D."/>
            <person name="Cheeseman I."/>
            <person name="Volkman S."/>
            <person name="Adams J."/>
            <person name="Walker B."/>
            <person name="Young S.K."/>
            <person name="Zeng Q."/>
            <person name="Gargeya S."/>
            <person name="Fitzgerald M."/>
            <person name="Haas B."/>
            <person name="Abouelleil A."/>
            <person name="Alvarado L."/>
            <person name="Arachchi H.M."/>
            <person name="Berlin A.M."/>
            <person name="Chapman S.B."/>
            <person name="Dewar J."/>
            <person name="Goldberg J."/>
            <person name="Griggs A."/>
            <person name="Gujja S."/>
            <person name="Hansen M."/>
            <person name="Howarth C."/>
            <person name="Imamovic A."/>
            <person name="Larimer J."/>
            <person name="McCowan C."/>
            <person name="Murphy C."/>
            <person name="Neiman D."/>
            <person name="Pearson M."/>
            <person name="Priest M."/>
            <person name="Roberts A."/>
            <person name="Saif S."/>
            <person name="Shea T."/>
            <person name="Sisk P."/>
            <person name="Sykes S."/>
            <person name="Wortman J."/>
            <person name="Nusbaum C."/>
            <person name="Birren B."/>
        </authorList>
    </citation>
    <scope>NUCLEOTIDE SEQUENCE [LARGE SCALE GENOMIC DNA]</scope>
    <source>
        <strain evidence="2">Vietnam Oak-Knoll (FVO)</strain>
    </source>
</reference>
<protein>
    <recommendedName>
        <fullName evidence="3">Plasmodium RESA N-terminal domain-containing protein</fullName>
    </recommendedName>
</protein>
<dbReference type="AlphaFoldDB" id="A0A024VB60"/>
<dbReference type="Proteomes" id="UP000030690">
    <property type="component" value="Unassembled WGS sequence"/>
</dbReference>
<sequence length="94" mass="11784">MKKKNIYLVDVEFHEIWYGCTNYIGKKLLDIELKYTNEFNSLLNQEHTFHNIKNYKFFCIVTFEEMKEKLYNIYKTKFQHIVQTPKRYYKKDFY</sequence>
<organism evidence="1 2">
    <name type="scientific">Plasmodium falciparum Vietnam Oak-Knoll</name>
    <name type="common">FVO</name>
    <dbReference type="NCBI Taxonomy" id="1036723"/>
    <lineage>
        <taxon>Eukaryota</taxon>
        <taxon>Sar</taxon>
        <taxon>Alveolata</taxon>
        <taxon>Apicomplexa</taxon>
        <taxon>Aconoidasida</taxon>
        <taxon>Haemosporida</taxon>
        <taxon>Plasmodiidae</taxon>
        <taxon>Plasmodium</taxon>
        <taxon>Plasmodium (Laverania)</taxon>
    </lineage>
</organism>
<reference evidence="1 2" key="1">
    <citation type="submission" date="2013-02" db="EMBL/GenBank/DDBJ databases">
        <title>The Genome Annotation of Plasmodium falciparum Vietnam Oak-Knoll (FVO).</title>
        <authorList>
            <consortium name="The Broad Institute Genome Sequencing Platform"/>
            <consortium name="The Broad Institute Genome Sequencing Center for Infectious Disease"/>
            <person name="Neafsey D."/>
            <person name="Hoffman S."/>
            <person name="Volkman S."/>
            <person name="Rosenthal P."/>
            <person name="Walker B."/>
            <person name="Young S.K."/>
            <person name="Zeng Q."/>
            <person name="Gargeya S."/>
            <person name="Fitzgerald M."/>
            <person name="Haas B."/>
            <person name="Abouelleil A."/>
            <person name="Allen A.W."/>
            <person name="Alvarado L."/>
            <person name="Arachchi H.M."/>
            <person name="Berlin A.M."/>
            <person name="Chapman S.B."/>
            <person name="Gainer-Dewar J."/>
            <person name="Goldberg J."/>
            <person name="Griggs A."/>
            <person name="Gujja S."/>
            <person name="Hansen M."/>
            <person name="Howarth C."/>
            <person name="Imamovic A."/>
            <person name="Ireland A."/>
            <person name="Larimer J."/>
            <person name="McCowan C."/>
            <person name="Murphy C."/>
            <person name="Pearson M."/>
            <person name="Poon T.W."/>
            <person name="Priest M."/>
            <person name="Roberts A."/>
            <person name="Saif S."/>
            <person name="Shea T."/>
            <person name="Sisk P."/>
            <person name="Sykes S."/>
            <person name="Wortman J."/>
            <person name="Nusbaum C."/>
            <person name="Birren B."/>
        </authorList>
    </citation>
    <scope>NUCLEOTIDE SEQUENCE [LARGE SCALE GENOMIC DNA]</scope>
    <source>
        <strain evidence="2">Vietnam Oak-Knoll (FVO)</strain>
    </source>
</reference>
<dbReference type="EMBL" id="KI925024">
    <property type="protein sequence ID" value="ETW20253.1"/>
    <property type="molecule type" value="Genomic_DNA"/>
</dbReference>
<dbReference type="OrthoDB" id="10353051at2759"/>
<name>A0A024VB60_PLAFA</name>
<evidence type="ECO:0000313" key="2">
    <source>
        <dbReference type="Proteomes" id="UP000030690"/>
    </source>
</evidence>
<evidence type="ECO:0008006" key="3">
    <source>
        <dbReference type="Google" id="ProtNLM"/>
    </source>
</evidence>